<evidence type="ECO:0000313" key="2">
    <source>
        <dbReference type="EMBL" id="AZK48895.1"/>
    </source>
</evidence>
<accession>A0A3Q8SEU7</accession>
<comment type="similarity">
    <text evidence="1">Belongs to the ComF/GntX family.</text>
</comment>
<dbReference type="InterPro" id="IPR000836">
    <property type="entry name" value="PRTase_dom"/>
</dbReference>
<dbReference type="PANTHER" id="PTHR47505:SF1">
    <property type="entry name" value="DNA UTILIZATION PROTEIN YHGH"/>
    <property type="match status" value="1"/>
</dbReference>
<sequence length="274" mass="30487">MFGQFWSGVLKPIHQLLAKGGSNCLACGKTISICVPGYSELCLPCYSSIPWITEPRCHICGRHVGCPDCSRKGGVPRSFVMNRSSVAYNSTMRQWLAQYKYRGHEGYSLVLARMMGRAMEQMKQELKPQGIKLDGVVFVPLSEERWRERGFNQAEELAKGAALAGRRAGGRLPLLNLLMRSRHTDKQSFKSRSERLINMQGVFQTLPDATEQLGRVILGTRRTGLDHEAVIRLLLVDDVYTTGSTINACAAVLQNICGQLGFSGEIYSLTWARS</sequence>
<dbReference type="AlphaFoldDB" id="A0A3Q8SEU7"/>
<gene>
    <name evidence="2" type="ORF">EIM92_06560</name>
</gene>
<dbReference type="OrthoDB" id="9779910at2"/>
<dbReference type="CDD" id="cd06223">
    <property type="entry name" value="PRTases_typeI"/>
    <property type="match status" value="1"/>
</dbReference>
<dbReference type="KEGG" id="plen:EIM92_06560"/>
<dbReference type="InterPro" id="IPR029057">
    <property type="entry name" value="PRTase-like"/>
</dbReference>
<dbReference type="PANTHER" id="PTHR47505">
    <property type="entry name" value="DNA UTILIZATION PROTEIN YHGH"/>
    <property type="match status" value="1"/>
</dbReference>
<reference evidence="2 3" key="1">
    <citation type="submission" date="2018-11" db="EMBL/GenBank/DDBJ databases">
        <title>Genome sequencing of Paenibacillus lentus DSM25539(T).</title>
        <authorList>
            <person name="Kook J.-K."/>
            <person name="Park S.-N."/>
            <person name="Lim Y.K."/>
        </authorList>
    </citation>
    <scope>NUCLEOTIDE SEQUENCE [LARGE SCALE GENOMIC DNA]</scope>
    <source>
        <strain evidence="2 3">DSM 25539</strain>
    </source>
</reference>
<dbReference type="Proteomes" id="UP000273145">
    <property type="component" value="Chromosome"/>
</dbReference>
<dbReference type="Gene3D" id="3.40.50.2020">
    <property type="match status" value="1"/>
</dbReference>
<dbReference type="InterPro" id="IPR051910">
    <property type="entry name" value="ComF/GntX_DNA_util-trans"/>
</dbReference>
<evidence type="ECO:0000313" key="3">
    <source>
        <dbReference type="Proteomes" id="UP000273145"/>
    </source>
</evidence>
<proteinExistence type="inferred from homology"/>
<dbReference type="EMBL" id="CP034248">
    <property type="protein sequence ID" value="AZK48895.1"/>
    <property type="molecule type" value="Genomic_DNA"/>
</dbReference>
<protein>
    <submittedName>
        <fullName evidence="2">ComF family protein</fullName>
    </submittedName>
</protein>
<name>A0A3Q8SEU7_9BACL</name>
<organism evidence="2 3">
    <name type="scientific">Paenibacillus lentus</name>
    <dbReference type="NCBI Taxonomy" id="1338368"/>
    <lineage>
        <taxon>Bacteria</taxon>
        <taxon>Bacillati</taxon>
        <taxon>Bacillota</taxon>
        <taxon>Bacilli</taxon>
        <taxon>Bacillales</taxon>
        <taxon>Paenibacillaceae</taxon>
        <taxon>Paenibacillus</taxon>
    </lineage>
</organism>
<dbReference type="SUPFAM" id="SSF53271">
    <property type="entry name" value="PRTase-like"/>
    <property type="match status" value="1"/>
</dbReference>
<keyword evidence="3" id="KW-1185">Reference proteome</keyword>
<evidence type="ECO:0000256" key="1">
    <source>
        <dbReference type="ARBA" id="ARBA00008007"/>
    </source>
</evidence>